<dbReference type="EMBL" id="JXYS01000080">
    <property type="protein sequence ID" value="KJF16543.1"/>
    <property type="molecule type" value="Genomic_DNA"/>
</dbReference>
<keyword evidence="4 6" id="KW-1133">Transmembrane helix</keyword>
<keyword evidence="7" id="KW-0282">Flagellum</keyword>
<comment type="caution">
    <text evidence="7">The sequence shown here is derived from an EMBL/GenBank/DDBJ whole genome shotgun (WGS) entry which is preliminary data.</text>
</comment>
<protein>
    <submittedName>
        <fullName evidence="7">Flagellar biosynthesis protein, FliO</fullName>
    </submittedName>
</protein>
<evidence type="ECO:0000256" key="5">
    <source>
        <dbReference type="ARBA" id="ARBA00023136"/>
    </source>
</evidence>
<organism evidence="7 8">
    <name type="scientific">Acidithrix ferrooxidans</name>
    <dbReference type="NCBI Taxonomy" id="1280514"/>
    <lineage>
        <taxon>Bacteria</taxon>
        <taxon>Bacillati</taxon>
        <taxon>Actinomycetota</taxon>
        <taxon>Acidimicrobiia</taxon>
        <taxon>Acidimicrobiales</taxon>
        <taxon>Acidimicrobiaceae</taxon>
        <taxon>Acidithrix</taxon>
    </lineage>
</organism>
<name>A0A0D8HF44_9ACTN</name>
<feature type="transmembrane region" description="Helical" evidence="6">
    <location>
        <begin position="6"/>
        <end position="24"/>
    </location>
</feature>
<keyword evidence="5 6" id="KW-0472">Membrane</keyword>
<evidence type="ECO:0000256" key="3">
    <source>
        <dbReference type="ARBA" id="ARBA00022692"/>
    </source>
</evidence>
<dbReference type="STRING" id="1280514.AXFE_26060"/>
<evidence type="ECO:0000256" key="2">
    <source>
        <dbReference type="ARBA" id="ARBA00022475"/>
    </source>
</evidence>
<reference evidence="7 8" key="1">
    <citation type="submission" date="2015-01" db="EMBL/GenBank/DDBJ databases">
        <title>Draft genome of the acidophilic iron oxidizer Acidithrix ferrooxidans strain Py-F3.</title>
        <authorList>
            <person name="Poehlein A."/>
            <person name="Eisen S."/>
            <person name="Schloemann M."/>
            <person name="Johnson B.D."/>
            <person name="Daniel R."/>
            <person name="Muehling M."/>
        </authorList>
    </citation>
    <scope>NUCLEOTIDE SEQUENCE [LARGE SCALE GENOMIC DNA]</scope>
    <source>
        <strain evidence="7 8">Py-F3</strain>
    </source>
</reference>
<comment type="subcellular location">
    <subcellularLocation>
        <location evidence="1">Cell membrane</location>
    </subcellularLocation>
</comment>
<accession>A0A0D8HF44</accession>
<keyword evidence="7" id="KW-0969">Cilium</keyword>
<dbReference type="RefSeq" id="WP_052606306.1">
    <property type="nucleotide sequence ID" value="NZ_JXYS01000080.1"/>
</dbReference>
<dbReference type="GO" id="GO:0016020">
    <property type="term" value="C:membrane"/>
    <property type="evidence" value="ECO:0007669"/>
    <property type="project" value="InterPro"/>
</dbReference>
<gene>
    <name evidence="7" type="ORF">AXFE_26060</name>
</gene>
<dbReference type="InterPro" id="IPR022781">
    <property type="entry name" value="Flagellar_biosynth_FliO"/>
</dbReference>
<keyword evidence="3 6" id="KW-0812">Transmembrane</keyword>
<dbReference type="Pfam" id="PF04347">
    <property type="entry name" value="FliO"/>
    <property type="match status" value="1"/>
</dbReference>
<proteinExistence type="predicted"/>
<evidence type="ECO:0000256" key="4">
    <source>
        <dbReference type="ARBA" id="ARBA00022989"/>
    </source>
</evidence>
<evidence type="ECO:0000256" key="6">
    <source>
        <dbReference type="SAM" id="Phobius"/>
    </source>
</evidence>
<keyword evidence="7" id="KW-0966">Cell projection</keyword>
<evidence type="ECO:0000256" key="1">
    <source>
        <dbReference type="ARBA" id="ARBA00004236"/>
    </source>
</evidence>
<dbReference type="Proteomes" id="UP000032360">
    <property type="component" value="Unassembled WGS sequence"/>
</dbReference>
<keyword evidence="8" id="KW-1185">Reference proteome</keyword>
<sequence length="178" mass="19533">MSMVLLAARVVLSLGATIGIILLFSKIYQKRMVKGTRPKPKQLQNLVIKSRITIGKSSQIALVEFGEHSFIVGITPSNISLISKIEAESNDESSHEALDATNLLVMKPQKRQGGYQGEVIDLTDDANQLSNNSLEDLTAQIRQSQGRSGTKLRFEEALATKLSQSLFSGTQRFTKASR</sequence>
<keyword evidence="2" id="KW-1003">Cell membrane</keyword>
<dbReference type="GO" id="GO:0044781">
    <property type="term" value="P:bacterial-type flagellum organization"/>
    <property type="evidence" value="ECO:0007669"/>
    <property type="project" value="InterPro"/>
</dbReference>
<evidence type="ECO:0000313" key="8">
    <source>
        <dbReference type="Proteomes" id="UP000032360"/>
    </source>
</evidence>
<evidence type="ECO:0000313" key="7">
    <source>
        <dbReference type="EMBL" id="KJF16543.1"/>
    </source>
</evidence>
<dbReference type="AlphaFoldDB" id="A0A0D8HF44"/>